<proteinExistence type="predicted"/>
<reference evidence="2 3" key="1">
    <citation type="submission" date="2024-10" db="EMBL/GenBank/DDBJ databases">
        <title>The Natural Products Discovery Center: Release of the First 8490 Sequenced Strains for Exploring Actinobacteria Biosynthetic Diversity.</title>
        <authorList>
            <person name="Kalkreuter E."/>
            <person name="Kautsar S.A."/>
            <person name="Yang D."/>
            <person name="Bader C.D."/>
            <person name="Teijaro C.N."/>
            <person name="Fluegel L."/>
            <person name="Davis C.M."/>
            <person name="Simpson J.R."/>
            <person name="Lauterbach L."/>
            <person name="Steele A.D."/>
            <person name="Gui C."/>
            <person name="Meng S."/>
            <person name="Li G."/>
            <person name="Viehrig K."/>
            <person name="Ye F."/>
            <person name="Su P."/>
            <person name="Kiefer A.F."/>
            <person name="Nichols A."/>
            <person name="Cepeda A.J."/>
            <person name="Yan W."/>
            <person name="Fan B."/>
            <person name="Jiang Y."/>
            <person name="Adhikari A."/>
            <person name="Zheng C.-J."/>
            <person name="Schuster L."/>
            <person name="Cowan T.M."/>
            <person name="Smanski M.J."/>
            <person name="Chevrette M.G."/>
            <person name="De Carvalho L.P.S."/>
            <person name="Shen B."/>
        </authorList>
    </citation>
    <scope>NUCLEOTIDE SEQUENCE [LARGE SCALE GENOMIC DNA]</scope>
    <source>
        <strain evidence="2 3">NPDC000087</strain>
    </source>
</reference>
<dbReference type="RefSeq" id="WP_084699103.1">
    <property type="nucleotide sequence ID" value="NZ_JBIAZU010000011.1"/>
</dbReference>
<evidence type="ECO:0000259" key="1">
    <source>
        <dbReference type="Pfam" id="PF04149"/>
    </source>
</evidence>
<evidence type="ECO:0000313" key="2">
    <source>
        <dbReference type="EMBL" id="MFF5297509.1"/>
    </source>
</evidence>
<dbReference type="Pfam" id="PF04149">
    <property type="entry name" value="DUF397"/>
    <property type="match status" value="1"/>
</dbReference>
<comment type="caution">
    <text evidence="2">The sequence shown here is derived from an EMBL/GenBank/DDBJ whole genome shotgun (WGS) entry which is preliminary data.</text>
</comment>
<gene>
    <name evidence="2" type="ORF">ACFY35_49450</name>
</gene>
<feature type="domain" description="DUF397" evidence="1">
    <location>
        <begin position="3"/>
        <end position="57"/>
    </location>
</feature>
<keyword evidence="3" id="KW-1185">Reference proteome</keyword>
<accession>A0ABW6WY68</accession>
<organism evidence="2 3">
    <name type="scientific">Paractinoplanes globisporus</name>
    <dbReference type="NCBI Taxonomy" id="113565"/>
    <lineage>
        <taxon>Bacteria</taxon>
        <taxon>Bacillati</taxon>
        <taxon>Actinomycetota</taxon>
        <taxon>Actinomycetes</taxon>
        <taxon>Micromonosporales</taxon>
        <taxon>Micromonosporaceae</taxon>
        <taxon>Paractinoplanes</taxon>
    </lineage>
</organism>
<sequence>MSLEWRKSSYSVANSACVEVAISEGGDAVFVRDSKDPHGGTLCYDRDTWRRLIEDIRADRLRRP</sequence>
<dbReference type="InterPro" id="IPR007278">
    <property type="entry name" value="DUF397"/>
</dbReference>
<protein>
    <submittedName>
        <fullName evidence="2">DUF397 domain-containing protein</fullName>
    </submittedName>
</protein>
<name>A0ABW6WY68_9ACTN</name>
<dbReference type="EMBL" id="JBIAZU010000011">
    <property type="protein sequence ID" value="MFF5297509.1"/>
    <property type="molecule type" value="Genomic_DNA"/>
</dbReference>
<dbReference type="Proteomes" id="UP001602245">
    <property type="component" value="Unassembled WGS sequence"/>
</dbReference>
<evidence type="ECO:0000313" key="3">
    <source>
        <dbReference type="Proteomes" id="UP001602245"/>
    </source>
</evidence>